<proteinExistence type="predicted"/>
<dbReference type="EMBL" id="RYZH01000043">
    <property type="protein sequence ID" value="RUL85011.1"/>
    <property type="molecule type" value="Genomic_DNA"/>
</dbReference>
<gene>
    <name evidence="1" type="ORF">TsocGM_19405</name>
</gene>
<dbReference type="AlphaFoldDB" id="A0A432MFL3"/>
<dbReference type="RefSeq" id="WP_126727118.1">
    <property type="nucleotide sequence ID" value="NZ_RYZH01000043.1"/>
</dbReference>
<dbReference type="InterPro" id="IPR008323">
    <property type="entry name" value="UCP033563"/>
</dbReference>
<reference evidence="1 2" key="1">
    <citation type="submission" date="2018-12" db="EMBL/GenBank/DDBJ databases">
        <authorList>
            <person name="Toschakov S.V."/>
        </authorList>
    </citation>
    <scope>NUCLEOTIDE SEQUENCE [LARGE SCALE GENOMIC DNA]</scope>
    <source>
        <strain evidence="1 2">GM2012</strain>
    </source>
</reference>
<dbReference type="PIRSF" id="PIRSF033563">
    <property type="entry name" value="UCP033563"/>
    <property type="match status" value="1"/>
</dbReference>
<comment type="caution">
    <text evidence="1">The sequence shown here is derived from an EMBL/GenBank/DDBJ whole genome shotgun (WGS) entry which is preliminary data.</text>
</comment>
<accession>A0A432MFL3</accession>
<sequence>MPEIRPFRGVRYDLARVGDLSKVVAPPYDVIGPDLQRKLYDDSPHNVIRLELGRDEPGDDDRTNRYSRAAKLLKDWRREGVLADESHPSLYVYHQTFEVEGKVHTRKGFMARVRLEPFGQGKIYPHEETMSGPKADRLKLYEATGFNLSPVFGLYPDPGNGALTAVEAGIRDRTPLTVTDHLGVENRLWPVSDVEVLSAVQGLMAEKPVFIADGHHRYETAVRYRDLRAEAGELTGPDDPANFCLMMLVSMSDPGLQILPTHRLASGYPGLTAQKLAELLSPEFDLEDFGEGPSGCRACWQEMELDGSQNLIGFGTVADGRWTLARLRSDATMDALVPEHSPDWRSLGVSILQELVYKKLLSGLGFPERTYVHLIDEVLAAVDSRSCDLACLVPPAGMEHVEAIASNLEKMPPKSTYFYPKLLTGLVLNPIR</sequence>
<reference evidence="1 2" key="2">
    <citation type="submission" date="2019-01" db="EMBL/GenBank/DDBJ databases">
        <title>Tautonia sociabilis, a novel thermotolerant planctomycete of Isosphaeraceae family, isolated from a 4000 m deep subterranean habitat.</title>
        <authorList>
            <person name="Kovaleva O.L."/>
            <person name="Elcheninov A.G."/>
            <person name="Van Heerden E."/>
            <person name="Toshchakov S.V."/>
            <person name="Novikov A."/>
            <person name="Bonch-Osmolovskaya E.A."/>
            <person name="Kublanov I.V."/>
        </authorList>
    </citation>
    <scope>NUCLEOTIDE SEQUENCE [LARGE SCALE GENOMIC DNA]</scope>
    <source>
        <strain evidence="1 2">GM2012</strain>
    </source>
</reference>
<dbReference type="Pfam" id="PF06245">
    <property type="entry name" value="DUF1015"/>
    <property type="match status" value="1"/>
</dbReference>
<dbReference type="PANTHER" id="PTHR36454:SF1">
    <property type="entry name" value="DUF1015 DOMAIN-CONTAINING PROTEIN"/>
    <property type="match status" value="1"/>
</dbReference>
<protein>
    <submittedName>
        <fullName evidence="1">DUF1015 domain-containing protein</fullName>
    </submittedName>
</protein>
<organism evidence="1 2">
    <name type="scientific">Tautonia sociabilis</name>
    <dbReference type="NCBI Taxonomy" id="2080755"/>
    <lineage>
        <taxon>Bacteria</taxon>
        <taxon>Pseudomonadati</taxon>
        <taxon>Planctomycetota</taxon>
        <taxon>Planctomycetia</taxon>
        <taxon>Isosphaerales</taxon>
        <taxon>Isosphaeraceae</taxon>
        <taxon>Tautonia</taxon>
    </lineage>
</organism>
<dbReference type="PANTHER" id="PTHR36454">
    <property type="entry name" value="LMO2823 PROTEIN"/>
    <property type="match status" value="1"/>
</dbReference>
<evidence type="ECO:0000313" key="2">
    <source>
        <dbReference type="Proteomes" id="UP000280296"/>
    </source>
</evidence>
<dbReference type="Proteomes" id="UP000280296">
    <property type="component" value="Unassembled WGS sequence"/>
</dbReference>
<dbReference type="OrthoDB" id="9781616at2"/>
<evidence type="ECO:0000313" key="1">
    <source>
        <dbReference type="EMBL" id="RUL85011.1"/>
    </source>
</evidence>
<name>A0A432MFL3_9BACT</name>
<keyword evidence="2" id="KW-1185">Reference proteome</keyword>